<evidence type="ECO:0000259" key="4">
    <source>
        <dbReference type="PROSITE" id="PS51462"/>
    </source>
</evidence>
<evidence type="ECO:0000256" key="2">
    <source>
        <dbReference type="ARBA" id="ARBA00022801"/>
    </source>
</evidence>
<dbReference type="InterPro" id="IPR015797">
    <property type="entry name" value="NUDIX_hydrolase-like_dom_sf"/>
</dbReference>
<evidence type="ECO:0000313" key="7">
    <source>
        <dbReference type="Proteomes" id="UP000029382"/>
    </source>
</evidence>
<comment type="cofactor">
    <cofactor evidence="1">
        <name>Mg(2+)</name>
        <dbReference type="ChEBI" id="CHEBI:18420"/>
    </cofactor>
</comment>
<dbReference type="PROSITE" id="PS51462">
    <property type="entry name" value="NUDIX"/>
    <property type="match status" value="1"/>
</dbReference>
<evidence type="ECO:0000313" key="5">
    <source>
        <dbReference type="EMBL" id="KFN87999.1"/>
    </source>
</evidence>
<protein>
    <submittedName>
        <fullName evidence="6">8-oxo-dGTP diphosphatase</fullName>
    </submittedName>
    <submittedName>
        <fullName evidence="5">NUDIX hydrolase</fullName>
    </submittedName>
</protein>
<dbReference type="InterPro" id="IPR000086">
    <property type="entry name" value="NUDIX_hydrolase_dom"/>
</dbReference>
<accession>A0A091BTD6</accession>
<name>A0A091BTD6_STREI</name>
<dbReference type="CDD" id="cd18875">
    <property type="entry name" value="NUDIX_Hydrolase"/>
    <property type="match status" value="1"/>
</dbReference>
<dbReference type="SUPFAM" id="SSF55811">
    <property type="entry name" value="Nudix"/>
    <property type="match status" value="1"/>
</dbReference>
<dbReference type="RefSeq" id="WP_039696662.1">
    <property type="nucleotide sequence ID" value="NZ_AUZH01000015.1"/>
</dbReference>
<dbReference type="Proteomes" id="UP000029382">
    <property type="component" value="Unassembled WGS sequence"/>
</dbReference>
<dbReference type="Proteomes" id="UP000182793">
    <property type="component" value="Unassembled WGS sequence"/>
</dbReference>
<feature type="domain" description="Nudix hydrolase" evidence="4">
    <location>
        <begin position="1"/>
        <end position="132"/>
    </location>
</feature>
<dbReference type="EMBL" id="AUZH01000015">
    <property type="protein sequence ID" value="KFN87999.1"/>
    <property type="molecule type" value="Genomic_DNA"/>
</dbReference>
<organism evidence="5 7">
    <name type="scientific">Streptococcus equinus JB1</name>
    <dbReference type="NCBI Taxonomy" id="1294274"/>
    <lineage>
        <taxon>Bacteria</taxon>
        <taxon>Bacillati</taxon>
        <taxon>Bacillota</taxon>
        <taxon>Bacilli</taxon>
        <taxon>Lactobacillales</taxon>
        <taxon>Streptococcaceae</taxon>
        <taxon>Streptococcus</taxon>
    </lineage>
</organism>
<keyword evidence="2 5" id="KW-0378">Hydrolase</keyword>
<dbReference type="AlphaFoldDB" id="A0A091BTD6"/>
<keyword evidence="3" id="KW-0460">Magnesium</keyword>
<proteinExistence type="predicted"/>
<dbReference type="PANTHER" id="PTHR43046">
    <property type="entry name" value="GDP-MANNOSE MANNOSYL HYDROLASE"/>
    <property type="match status" value="1"/>
</dbReference>
<evidence type="ECO:0000256" key="1">
    <source>
        <dbReference type="ARBA" id="ARBA00001946"/>
    </source>
</evidence>
<gene>
    <name evidence="5" type="ORF">H702_04990</name>
    <name evidence="6" type="ORF">SAMN02910290_01489</name>
</gene>
<dbReference type="GO" id="GO:0016787">
    <property type="term" value="F:hydrolase activity"/>
    <property type="evidence" value="ECO:0007669"/>
    <property type="project" value="UniProtKB-KW"/>
</dbReference>
<dbReference type="PANTHER" id="PTHR43046:SF12">
    <property type="entry name" value="GDP-MANNOSE MANNOSYL HYDROLASE"/>
    <property type="match status" value="1"/>
</dbReference>
<dbReference type="Pfam" id="PF00293">
    <property type="entry name" value="NUDIX"/>
    <property type="match status" value="1"/>
</dbReference>
<dbReference type="EMBL" id="FOTG01000008">
    <property type="protein sequence ID" value="SFL35407.1"/>
    <property type="molecule type" value="Genomic_DNA"/>
</dbReference>
<comment type="caution">
    <text evidence="5">The sequence shown here is derived from an EMBL/GenBank/DDBJ whole genome shotgun (WGS) entry which is preliminary data.</text>
</comment>
<keyword evidence="8" id="KW-1185">Reference proteome</keyword>
<reference evidence="5 7" key="1">
    <citation type="journal article" date="2014" name="Genome Announc.">
        <title>Draft Genome Sequences of Streptococcus bovis Strains ATCC 33317 and JB1.</title>
        <authorList>
            <person name="Benahmed F.H."/>
            <person name="Gopinath G.R."/>
            <person name="Harbottle H."/>
            <person name="Cotta M.A."/>
            <person name="Luo Y."/>
            <person name="Henderson C."/>
            <person name="Teri P."/>
            <person name="Soppet D."/>
            <person name="Rasmussen M."/>
            <person name="Whitehead T.R."/>
            <person name="Davidson M."/>
        </authorList>
    </citation>
    <scope>NUCLEOTIDE SEQUENCE [LARGE SCALE GENOMIC DNA]</scope>
    <source>
        <strain evidence="5 7">JB1</strain>
    </source>
</reference>
<reference evidence="6 8" key="2">
    <citation type="submission" date="2016-10" db="EMBL/GenBank/DDBJ databases">
        <authorList>
            <person name="Varghese N."/>
            <person name="Submissions S."/>
        </authorList>
    </citation>
    <scope>NUCLEOTIDE SEQUENCE [LARGE SCALE GENOMIC DNA]</scope>
    <source>
        <strain evidence="6 8">JB1</strain>
    </source>
</reference>
<evidence type="ECO:0000313" key="8">
    <source>
        <dbReference type="Proteomes" id="UP000182793"/>
    </source>
</evidence>
<dbReference type="Gene3D" id="3.90.79.10">
    <property type="entry name" value="Nucleoside Triphosphate Pyrophosphohydrolase"/>
    <property type="match status" value="1"/>
</dbReference>
<sequence>MSRAQSVILTNMCLIEDENGNVVMQIRDPKRYSWSGYALPGGHIEAHEGLVESVIREVKEETGLTIKNPQLVGMKHWYTKEDERYLVFLYRTSDFEGDIHSTDEGEIKWVARKDLPNLDLAYDMLNLLRVFEEDNLNELFYRERLKDDFLREFW</sequence>
<evidence type="ECO:0000313" key="6">
    <source>
        <dbReference type="EMBL" id="SFL35407.1"/>
    </source>
</evidence>
<evidence type="ECO:0000256" key="3">
    <source>
        <dbReference type="ARBA" id="ARBA00022842"/>
    </source>
</evidence>